<protein>
    <submittedName>
        <fullName evidence="2">Uncharacterized protein</fullName>
    </submittedName>
</protein>
<dbReference type="OrthoDB" id="4062597at2759"/>
<dbReference type="RefSeq" id="XP_034011733.1">
    <property type="nucleotide sequence ID" value="XM_034156247.1"/>
</dbReference>
<accession>A0A642UL32</accession>
<dbReference type="VEuPathDB" id="FungiDB:DIURU_003480"/>
<proteinExistence type="predicted"/>
<comment type="caution">
    <text evidence="2">The sequence shown here is derived from an EMBL/GenBank/DDBJ whole genome shotgun (WGS) entry which is preliminary data.</text>
</comment>
<keyword evidence="3" id="KW-1185">Reference proteome</keyword>
<evidence type="ECO:0000256" key="1">
    <source>
        <dbReference type="SAM" id="MobiDB-lite"/>
    </source>
</evidence>
<evidence type="ECO:0000313" key="3">
    <source>
        <dbReference type="Proteomes" id="UP000449547"/>
    </source>
</evidence>
<dbReference type="AlphaFoldDB" id="A0A642UL32"/>
<evidence type="ECO:0000313" key="2">
    <source>
        <dbReference type="EMBL" id="KAA8901110.1"/>
    </source>
</evidence>
<reference evidence="2 3" key="1">
    <citation type="submission" date="2019-07" db="EMBL/GenBank/DDBJ databases">
        <title>Genome assembly of two rare yeast pathogens: Diutina rugosa and Trichomonascus ciferrii.</title>
        <authorList>
            <person name="Mixao V."/>
            <person name="Saus E."/>
            <person name="Hansen A."/>
            <person name="Lass-Flor C."/>
            <person name="Gabaldon T."/>
        </authorList>
    </citation>
    <scope>NUCLEOTIDE SEQUENCE [LARGE SCALE GENOMIC DNA]</scope>
    <source>
        <strain evidence="2 3">CBS 613</strain>
    </source>
</reference>
<dbReference type="GeneID" id="54782131"/>
<feature type="region of interest" description="Disordered" evidence="1">
    <location>
        <begin position="196"/>
        <end position="220"/>
    </location>
</feature>
<sequence>MEVVVLTKDWFFYNNRDFSALTKVVNKAYDKVHKRFGHIQNPRIKTPEKFLQELGVSKNDEFIFFVLIAPSRAVAELPRRSFNPSNNYDESLDCQIPIEVAEQLKVSPRMRFIPVTEEFEFTDDILHRVLMTVGLKSNSGASGQCPVDHKAMTESKCPVAHTSQANGNGKCPVAHTSQANGSGKCPVAHSAEANGDVKAPVNGNGTHSIDHTSTASSAAPNGVCPVSHATATTNGGCPVSSKMSAPAATGTCPVTGQSVAAPASGAVCPVTGQSAPSFDPHAHGGDDPNAVCPVTGLSAKDKQPARSIVEAHDVPNGMKEATVTAFTSFLPKQASVFLDVVLDKLLNSPALWSYFSPTINLSSVQTLKLLADTVKEHRLVEFYCNYCDFTVSQKEPVLVKASSECPFPDEVVVAKPFHVVYTERLVTRKRLDERLGL</sequence>
<feature type="compositionally biased region" description="Polar residues" evidence="1">
    <location>
        <begin position="203"/>
        <end position="219"/>
    </location>
</feature>
<dbReference type="Proteomes" id="UP000449547">
    <property type="component" value="Unassembled WGS sequence"/>
</dbReference>
<gene>
    <name evidence="2" type="ORF">DIURU_003480</name>
</gene>
<name>A0A642UL32_DIURU</name>
<organism evidence="2 3">
    <name type="scientific">Diutina rugosa</name>
    <name type="common">Yeast</name>
    <name type="synonym">Candida rugosa</name>
    <dbReference type="NCBI Taxonomy" id="5481"/>
    <lineage>
        <taxon>Eukaryota</taxon>
        <taxon>Fungi</taxon>
        <taxon>Dikarya</taxon>
        <taxon>Ascomycota</taxon>
        <taxon>Saccharomycotina</taxon>
        <taxon>Pichiomycetes</taxon>
        <taxon>Debaryomycetaceae</taxon>
        <taxon>Diutina</taxon>
    </lineage>
</organism>
<dbReference type="EMBL" id="SWFT01000105">
    <property type="protein sequence ID" value="KAA8901110.1"/>
    <property type="molecule type" value="Genomic_DNA"/>
</dbReference>